<proteinExistence type="predicted"/>
<dbReference type="EMBL" id="ANMG01000032">
    <property type="protein sequence ID" value="EMD26546.1"/>
    <property type="molecule type" value="Genomic_DNA"/>
</dbReference>
<name>M2QIM0_9PSEU</name>
<gene>
    <name evidence="3" type="ORF">C791_3390</name>
</gene>
<protein>
    <submittedName>
        <fullName evidence="3">Uncharacterized protein</fullName>
    </submittedName>
</protein>
<evidence type="ECO:0000256" key="2">
    <source>
        <dbReference type="SAM" id="Phobius"/>
    </source>
</evidence>
<feature type="compositionally biased region" description="Pro residues" evidence="1">
    <location>
        <begin position="14"/>
        <end position="24"/>
    </location>
</feature>
<accession>M2QIM0</accession>
<sequence length="68" mass="6882">MSGRTAGTGSAPNVTPPAQGPPPAQAGRSSLATTGVPLPPAMLFLGAVLVIVGAAVLYAYRRRRSHRS</sequence>
<evidence type="ECO:0000313" key="3">
    <source>
        <dbReference type="EMBL" id="EMD26546.1"/>
    </source>
</evidence>
<keyword evidence="2" id="KW-0812">Transmembrane</keyword>
<evidence type="ECO:0000313" key="4">
    <source>
        <dbReference type="Proteomes" id="UP000014137"/>
    </source>
</evidence>
<keyword evidence="2" id="KW-0472">Membrane</keyword>
<feature type="transmembrane region" description="Helical" evidence="2">
    <location>
        <begin position="41"/>
        <end position="60"/>
    </location>
</feature>
<keyword evidence="2" id="KW-1133">Transmembrane helix</keyword>
<evidence type="ECO:0000256" key="1">
    <source>
        <dbReference type="SAM" id="MobiDB-lite"/>
    </source>
</evidence>
<feature type="compositionally biased region" description="Polar residues" evidence="1">
    <location>
        <begin position="1"/>
        <end position="13"/>
    </location>
</feature>
<feature type="region of interest" description="Disordered" evidence="1">
    <location>
        <begin position="1"/>
        <end position="32"/>
    </location>
</feature>
<dbReference type="AlphaFoldDB" id="M2QIM0"/>
<reference evidence="3 4" key="1">
    <citation type="submission" date="2012-10" db="EMBL/GenBank/DDBJ databases">
        <title>Genome assembly of Amycolatopsis azurea DSM 43854.</title>
        <authorList>
            <person name="Khatri I."/>
            <person name="Kaur I."/>
            <person name="Subramanian S."/>
            <person name="Mayilraj S."/>
        </authorList>
    </citation>
    <scope>NUCLEOTIDE SEQUENCE [LARGE SCALE GENOMIC DNA]</scope>
    <source>
        <strain evidence="3 4">DSM 43854</strain>
    </source>
</reference>
<comment type="caution">
    <text evidence="3">The sequence shown here is derived from an EMBL/GenBank/DDBJ whole genome shotgun (WGS) entry which is preliminary data.</text>
</comment>
<dbReference type="Proteomes" id="UP000014137">
    <property type="component" value="Unassembled WGS sequence"/>
</dbReference>
<organism evidence="3 4">
    <name type="scientific">Amycolatopsis azurea DSM 43854</name>
    <dbReference type="NCBI Taxonomy" id="1238180"/>
    <lineage>
        <taxon>Bacteria</taxon>
        <taxon>Bacillati</taxon>
        <taxon>Actinomycetota</taxon>
        <taxon>Actinomycetes</taxon>
        <taxon>Pseudonocardiales</taxon>
        <taxon>Pseudonocardiaceae</taxon>
        <taxon>Amycolatopsis</taxon>
    </lineage>
</organism>
<dbReference type="RefSeq" id="WP_005157521.1">
    <property type="nucleotide sequence ID" value="NZ_ANMG01000032.1"/>
</dbReference>
<dbReference type="PATRIC" id="fig|1238180.3.peg.3721"/>